<dbReference type="STRING" id="106549.A0A540K5U3"/>
<evidence type="ECO:0000313" key="9">
    <source>
        <dbReference type="Proteomes" id="UP000315295"/>
    </source>
</evidence>
<keyword evidence="9" id="KW-1185">Reference proteome</keyword>
<evidence type="ECO:0000256" key="7">
    <source>
        <dbReference type="SAM" id="Phobius"/>
    </source>
</evidence>
<dbReference type="PANTHER" id="PTHR48020:SF49">
    <property type="entry name" value="SUGAR TRANSPORTER"/>
    <property type="match status" value="1"/>
</dbReference>
<gene>
    <name evidence="8" type="ORF">C1H46_044872</name>
</gene>
<dbReference type="Proteomes" id="UP000315295">
    <property type="component" value="Unassembled WGS sequence"/>
</dbReference>
<dbReference type="AlphaFoldDB" id="A0A540K5U3"/>
<evidence type="ECO:0000256" key="1">
    <source>
        <dbReference type="ARBA" id="ARBA00004370"/>
    </source>
</evidence>
<comment type="caution">
    <text evidence="8">The sequence shown here is derived from an EMBL/GenBank/DDBJ whole genome shotgun (WGS) entry which is preliminary data.</text>
</comment>
<dbReference type="SUPFAM" id="SSF103473">
    <property type="entry name" value="MFS general substrate transporter"/>
    <property type="match status" value="1"/>
</dbReference>
<dbReference type="InterPro" id="IPR005828">
    <property type="entry name" value="MFS_sugar_transport-like"/>
</dbReference>
<dbReference type="Gene3D" id="1.20.1250.20">
    <property type="entry name" value="MFS general substrate transporter like domains"/>
    <property type="match status" value="1"/>
</dbReference>
<feature type="transmembrane region" description="Helical" evidence="7">
    <location>
        <begin position="20"/>
        <end position="40"/>
    </location>
</feature>
<evidence type="ECO:0000256" key="3">
    <source>
        <dbReference type="ARBA" id="ARBA00022692"/>
    </source>
</evidence>
<keyword evidence="2" id="KW-0813">Transport</keyword>
<protein>
    <recommendedName>
        <fullName evidence="10">Major facilitator superfamily (MFS) profile domain-containing protein</fullName>
    </recommendedName>
</protein>
<name>A0A540K5U3_MALBA</name>
<dbReference type="PANTHER" id="PTHR48020">
    <property type="entry name" value="PROTON MYO-INOSITOL COTRANSPORTER"/>
    <property type="match status" value="1"/>
</dbReference>
<keyword evidence="4 7" id="KW-1133">Transmembrane helix</keyword>
<keyword evidence="5 7" id="KW-0472">Membrane</keyword>
<evidence type="ECO:0000256" key="6">
    <source>
        <dbReference type="SAM" id="MobiDB-lite"/>
    </source>
</evidence>
<evidence type="ECO:0000256" key="4">
    <source>
        <dbReference type="ARBA" id="ARBA00022989"/>
    </source>
</evidence>
<dbReference type="InterPro" id="IPR050814">
    <property type="entry name" value="Myo-inositol_Transporter"/>
</dbReference>
<feature type="region of interest" description="Disordered" evidence="6">
    <location>
        <begin position="76"/>
        <end position="100"/>
    </location>
</feature>
<evidence type="ECO:0000256" key="5">
    <source>
        <dbReference type="ARBA" id="ARBA00023136"/>
    </source>
</evidence>
<accession>A0A540K5U3</accession>
<evidence type="ECO:0008006" key="10">
    <source>
        <dbReference type="Google" id="ProtNLM"/>
    </source>
</evidence>
<dbReference type="GO" id="GO:0016020">
    <property type="term" value="C:membrane"/>
    <property type="evidence" value="ECO:0007669"/>
    <property type="project" value="UniProtKB-SubCell"/>
</dbReference>
<keyword evidence="3 7" id="KW-0812">Transmembrane</keyword>
<proteinExistence type="predicted"/>
<evidence type="ECO:0000313" key="8">
    <source>
        <dbReference type="EMBL" id="TQD69595.1"/>
    </source>
</evidence>
<dbReference type="EMBL" id="VIEB01003085">
    <property type="protein sequence ID" value="TQD69595.1"/>
    <property type="molecule type" value="Genomic_DNA"/>
</dbReference>
<evidence type="ECO:0000256" key="2">
    <source>
        <dbReference type="ARBA" id="ARBA00022448"/>
    </source>
</evidence>
<comment type="subcellular location">
    <subcellularLocation>
        <location evidence="1">Membrane</location>
    </subcellularLocation>
</comment>
<organism evidence="8 9">
    <name type="scientific">Malus baccata</name>
    <name type="common">Siberian crab apple</name>
    <name type="synonym">Pyrus baccata</name>
    <dbReference type="NCBI Taxonomy" id="106549"/>
    <lineage>
        <taxon>Eukaryota</taxon>
        <taxon>Viridiplantae</taxon>
        <taxon>Streptophyta</taxon>
        <taxon>Embryophyta</taxon>
        <taxon>Tracheophyta</taxon>
        <taxon>Spermatophyta</taxon>
        <taxon>Magnoliopsida</taxon>
        <taxon>eudicotyledons</taxon>
        <taxon>Gunneridae</taxon>
        <taxon>Pentapetalae</taxon>
        <taxon>rosids</taxon>
        <taxon>fabids</taxon>
        <taxon>Rosales</taxon>
        <taxon>Rosaceae</taxon>
        <taxon>Amygdaloideae</taxon>
        <taxon>Maleae</taxon>
        <taxon>Malus</taxon>
    </lineage>
</organism>
<sequence>MNRVVSGVLSMTFISLYKAITMGGAFFFYAGIATVAWVFFYTMLPETQGRTLEDMEVLFGKFHKWKEANALLETKTQVHHGGDGNNRSGMIQLETKGPSL</sequence>
<reference evidence="8 9" key="1">
    <citation type="journal article" date="2019" name="G3 (Bethesda)">
        <title>Sequencing of a Wild Apple (Malus baccata) Genome Unravels the Differences Between Cultivated and Wild Apple Species Regarding Disease Resistance and Cold Tolerance.</title>
        <authorList>
            <person name="Chen X."/>
        </authorList>
    </citation>
    <scope>NUCLEOTIDE SEQUENCE [LARGE SCALE GENOMIC DNA]</scope>
    <source>
        <strain evidence="9">cv. Shandingzi</strain>
        <tissue evidence="8">Leaves</tissue>
    </source>
</reference>
<dbReference type="GO" id="GO:0022857">
    <property type="term" value="F:transmembrane transporter activity"/>
    <property type="evidence" value="ECO:0007669"/>
    <property type="project" value="InterPro"/>
</dbReference>
<dbReference type="Pfam" id="PF00083">
    <property type="entry name" value="Sugar_tr"/>
    <property type="match status" value="1"/>
</dbReference>
<dbReference type="InterPro" id="IPR036259">
    <property type="entry name" value="MFS_trans_sf"/>
</dbReference>